<feature type="coiled-coil region" evidence="3">
    <location>
        <begin position="159"/>
        <end position="208"/>
    </location>
</feature>
<organism evidence="7 8">
    <name type="scientific">Rubrivivax gelatinosus</name>
    <name type="common">Rhodocyclus gelatinosus</name>
    <name type="synonym">Rhodopseudomonas gelatinosa</name>
    <dbReference type="NCBI Taxonomy" id="28068"/>
    <lineage>
        <taxon>Bacteria</taxon>
        <taxon>Pseudomonadati</taxon>
        <taxon>Pseudomonadota</taxon>
        <taxon>Betaproteobacteria</taxon>
        <taxon>Burkholderiales</taxon>
        <taxon>Sphaerotilaceae</taxon>
        <taxon>Rubrivivax</taxon>
    </lineage>
</organism>
<keyword evidence="3" id="KW-0175">Coiled coil</keyword>
<keyword evidence="5" id="KW-0472">Membrane</keyword>
<evidence type="ECO:0000256" key="2">
    <source>
        <dbReference type="ARBA" id="ARBA00012438"/>
    </source>
</evidence>
<evidence type="ECO:0000256" key="3">
    <source>
        <dbReference type="SAM" id="Coils"/>
    </source>
</evidence>
<feature type="domain" description="Histidine kinase" evidence="6">
    <location>
        <begin position="375"/>
        <end position="468"/>
    </location>
</feature>
<dbReference type="InterPro" id="IPR005467">
    <property type="entry name" value="His_kinase_dom"/>
</dbReference>
<dbReference type="Proteomes" id="UP000295106">
    <property type="component" value="Unassembled WGS sequence"/>
</dbReference>
<dbReference type="InterPro" id="IPR003594">
    <property type="entry name" value="HATPase_dom"/>
</dbReference>
<keyword evidence="5" id="KW-1133">Transmembrane helix</keyword>
<comment type="catalytic activity">
    <reaction evidence="1">
        <text>ATP + protein L-histidine = ADP + protein N-phospho-L-histidine.</text>
        <dbReference type="EC" id="2.7.13.3"/>
    </reaction>
</comment>
<dbReference type="InterPro" id="IPR050640">
    <property type="entry name" value="Bact_2-comp_sensor_kinase"/>
</dbReference>
<evidence type="ECO:0000256" key="5">
    <source>
        <dbReference type="SAM" id="Phobius"/>
    </source>
</evidence>
<dbReference type="SUPFAM" id="SSF55874">
    <property type="entry name" value="ATPase domain of HSP90 chaperone/DNA topoisomerase II/histidine kinase"/>
    <property type="match status" value="1"/>
</dbReference>
<gene>
    <name evidence="7" type="ORF">EV684_11623</name>
</gene>
<dbReference type="PRINTS" id="PR00344">
    <property type="entry name" value="BCTRLSENSOR"/>
</dbReference>
<reference evidence="7 8" key="1">
    <citation type="submission" date="2019-03" db="EMBL/GenBank/DDBJ databases">
        <title>Genomic Encyclopedia of Type Strains, Phase IV (KMG-IV): sequencing the most valuable type-strain genomes for metagenomic binning, comparative biology and taxonomic classification.</title>
        <authorList>
            <person name="Goeker M."/>
        </authorList>
    </citation>
    <scope>NUCLEOTIDE SEQUENCE [LARGE SCALE GENOMIC DNA]</scope>
    <source>
        <strain evidence="7 8">DSM 1709</strain>
    </source>
</reference>
<evidence type="ECO:0000256" key="4">
    <source>
        <dbReference type="SAM" id="MobiDB-lite"/>
    </source>
</evidence>
<dbReference type="GeneID" id="99682617"/>
<dbReference type="GO" id="GO:0016020">
    <property type="term" value="C:membrane"/>
    <property type="evidence" value="ECO:0007669"/>
    <property type="project" value="InterPro"/>
</dbReference>
<feature type="region of interest" description="Disordered" evidence="4">
    <location>
        <begin position="83"/>
        <end position="104"/>
    </location>
</feature>
<accession>A0A4R2M3W7</accession>
<dbReference type="EC" id="2.7.13.3" evidence="2"/>
<dbReference type="RefSeq" id="WP_132649309.1">
    <property type="nucleotide sequence ID" value="NZ_CP181386.1"/>
</dbReference>
<name>A0A4R2M3W7_RUBGE</name>
<keyword evidence="5" id="KW-0812">Transmembrane</keyword>
<dbReference type="OrthoDB" id="2514702at2"/>
<evidence type="ECO:0000256" key="1">
    <source>
        <dbReference type="ARBA" id="ARBA00000085"/>
    </source>
</evidence>
<keyword evidence="7" id="KW-0418">Kinase</keyword>
<keyword evidence="7" id="KW-0808">Transferase</keyword>
<comment type="caution">
    <text evidence="7">The sequence shown here is derived from an EMBL/GenBank/DDBJ whole genome shotgun (WGS) entry which is preliminary data.</text>
</comment>
<proteinExistence type="predicted"/>
<evidence type="ECO:0000259" key="6">
    <source>
        <dbReference type="PROSITE" id="PS50109"/>
    </source>
</evidence>
<evidence type="ECO:0000313" key="8">
    <source>
        <dbReference type="Proteomes" id="UP000295106"/>
    </source>
</evidence>
<dbReference type="GO" id="GO:0000155">
    <property type="term" value="F:phosphorelay sensor kinase activity"/>
    <property type="evidence" value="ECO:0007669"/>
    <property type="project" value="InterPro"/>
</dbReference>
<dbReference type="Gene3D" id="3.30.565.10">
    <property type="entry name" value="Histidine kinase-like ATPase, C-terminal domain"/>
    <property type="match status" value="1"/>
</dbReference>
<dbReference type="InterPro" id="IPR010559">
    <property type="entry name" value="Sig_transdc_His_kin_internal"/>
</dbReference>
<dbReference type="Pfam" id="PF06580">
    <property type="entry name" value="His_kinase"/>
    <property type="match status" value="1"/>
</dbReference>
<feature type="compositionally biased region" description="Pro residues" evidence="4">
    <location>
        <begin position="83"/>
        <end position="96"/>
    </location>
</feature>
<dbReference type="PANTHER" id="PTHR34220">
    <property type="entry name" value="SENSOR HISTIDINE KINASE YPDA"/>
    <property type="match status" value="1"/>
</dbReference>
<dbReference type="InterPro" id="IPR004358">
    <property type="entry name" value="Sig_transdc_His_kin-like_C"/>
</dbReference>
<sequence>MSPASRNPNDFDWPLMRDRVIRAFHVYANWLVGISWKRFIVLSLLLLIAASILEEMPPFRWTVTETIESDPPVRTVRKPVQPPAPPVVVAPQPPKPASGASSGSLDIRINEHGIRITPPDAEPAAQAASAAASAAEIAQQAASTADDGITINVPANVDREAIREAIQEARDAIREAIEDQKQAARDAADAARDAAEAAREAAADEEEIVIDSGGRRVRRIHWGDFLSNLALLWILGSALIKATYKGRIQAEAKAAQATETAEAEALRRQVVEARMAAMQAQVEPHFLFNTLASIDHLIETDPQRASQMQKNLIALLRASMPTMRETSDGGVRELGREIAVIRPYLEILKVRMEERLATVLDVPEGLLSAEFPPMMIQTLVENAIKHGLEPKPEGGSLTVRAQVVHGKLQVTVADTGLGFGKAATAGTGVGLANVRERLQMLYGLKATLAITENQPSGTVVTITVPYRPVEGAATAAAATA</sequence>
<protein>
    <recommendedName>
        <fullName evidence="2">histidine kinase</fullName>
        <ecNumber evidence="2">2.7.13.3</ecNumber>
    </recommendedName>
</protein>
<dbReference type="AlphaFoldDB" id="A0A4R2M3W7"/>
<dbReference type="SMART" id="SM00387">
    <property type="entry name" value="HATPase_c"/>
    <property type="match status" value="1"/>
</dbReference>
<dbReference type="Pfam" id="PF02518">
    <property type="entry name" value="HATPase_c"/>
    <property type="match status" value="1"/>
</dbReference>
<evidence type="ECO:0000313" key="7">
    <source>
        <dbReference type="EMBL" id="TCO98763.1"/>
    </source>
</evidence>
<dbReference type="PROSITE" id="PS50109">
    <property type="entry name" value="HIS_KIN"/>
    <property type="match status" value="1"/>
</dbReference>
<dbReference type="PANTHER" id="PTHR34220:SF9">
    <property type="entry name" value="SIGNAL TRANSDUCTION HISTIDINE KINASE INTERNAL REGION DOMAIN-CONTAINING PROTEIN"/>
    <property type="match status" value="1"/>
</dbReference>
<dbReference type="EMBL" id="SLXD01000016">
    <property type="protein sequence ID" value="TCO98763.1"/>
    <property type="molecule type" value="Genomic_DNA"/>
</dbReference>
<dbReference type="InterPro" id="IPR036890">
    <property type="entry name" value="HATPase_C_sf"/>
</dbReference>
<feature type="transmembrane region" description="Helical" evidence="5">
    <location>
        <begin position="34"/>
        <end position="53"/>
    </location>
</feature>